<evidence type="ECO:0000256" key="1">
    <source>
        <dbReference type="ARBA" id="ARBA00023239"/>
    </source>
</evidence>
<dbReference type="AlphaFoldDB" id="A0A6I6F8S9"/>
<dbReference type="FunFam" id="2.30.130.110:FF:000003">
    <property type="entry name" value="D-galactarate dehydratase"/>
    <property type="match status" value="1"/>
</dbReference>
<dbReference type="InterPro" id="IPR052172">
    <property type="entry name" value="UxaA_altronate/galactarate_dh"/>
</dbReference>
<accession>A0A6I6F8S9</accession>
<dbReference type="Pfam" id="PF08666">
    <property type="entry name" value="SAF"/>
    <property type="match status" value="1"/>
</dbReference>
<keyword evidence="1" id="KW-0456">Lyase</keyword>
<keyword evidence="4" id="KW-1185">Reference proteome</keyword>
<organism evidence="3 4">
    <name type="scientific">Clostridium bovifaecis</name>
    <dbReference type="NCBI Taxonomy" id="2184719"/>
    <lineage>
        <taxon>Bacteria</taxon>
        <taxon>Bacillati</taxon>
        <taxon>Bacillota</taxon>
        <taxon>Clostridia</taxon>
        <taxon>Eubacteriales</taxon>
        <taxon>Clostridiaceae</taxon>
        <taxon>Clostridium</taxon>
    </lineage>
</organism>
<evidence type="ECO:0000313" key="4">
    <source>
        <dbReference type="Proteomes" id="UP000422764"/>
    </source>
</evidence>
<dbReference type="Proteomes" id="UP000422764">
    <property type="component" value="Chromosome"/>
</dbReference>
<evidence type="ECO:0000259" key="2">
    <source>
        <dbReference type="SMART" id="SM00858"/>
    </source>
</evidence>
<dbReference type="GO" id="GO:0016829">
    <property type="term" value="F:lyase activity"/>
    <property type="evidence" value="ECO:0007669"/>
    <property type="project" value="UniProtKB-KW"/>
</dbReference>
<dbReference type="Gene3D" id="2.30.130.110">
    <property type="match status" value="1"/>
</dbReference>
<dbReference type="GO" id="GO:0019698">
    <property type="term" value="P:D-galacturonate catabolic process"/>
    <property type="evidence" value="ECO:0007669"/>
    <property type="project" value="TreeGrafter"/>
</dbReference>
<dbReference type="EMBL" id="CP046522">
    <property type="protein sequence ID" value="QGU96808.1"/>
    <property type="molecule type" value="Genomic_DNA"/>
</dbReference>
<name>A0A6I6F8S9_9CLOT</name>
<proteinExistence type="predicted"/>
<dbReference type="PANTHER" id="PTHR30536">
    <property type="entry name" value="ALTRONATE/GALACTARATE DEHYDRATASE"/>
    <property type="match status" value="1"/>
</dbReference>
<sequence length="99" mass="10906">MLKLAVVANANDNVATAVKDLKKDEKVLVDLFGSEIEVVLNEDIPFGHKFAIKSITKGEQIIKYKESIGQATEDIKVGDYVHVHNVVSERGRGDLEVSK</sequence>
<gene>
    <name evidence="3" type="ORF">GOM49_06490</name>
</gene>
<protein>
    <submittedName>
        <fullName evidence="3">D-galactarate dehydratase</fullName>
    </submittedName>
</protein>
<dbReference type="SMART" id="SM00858">
    <property type="entry name" value="SAF"/>
    <property type="match status" value="1"/>
</dbReference>
<feature type="domain" description="SAF" evidence="2">
    <location>
        <begin position="12"/>
        <end position="87"/>
    </location>
</feature>
<dbReference type="InterPro" id="IPR013974">
    <property type="entry name" value="SAF"/>
</dbReference>
<evidence type="ECO:0000313" key="3">
    <source>
        <dbReference type="EMBL" id="QGU96808.1"/>
    </source>
</evidence>
<dbReference type="CDD" id="cd11613">
    <property type="entry name" value="SAF_AH_GD"/>
    <property type="match status" value="1"/>
</dbReference>
<dbReference type="PANTHER" id="PTHR30536:SF5">
    <property type="entry name" value="ALTRONATE DEHYDRATASE"/>
    <property type="match status" value="1"/>
</dbReference>
<reference evidence="3 4" key="1">
    <citation type="submission" date="2019-12" db="EMBL/GenBank/DDBJ databases">
        <title>Genome sequenceing of Clostridium bovifaecis.</title>
        <authorList>
            <person name="Yao Y."/>
        </authorList>
    </citation>
    <scope>NUCLEOTIDE SEQUENCE [LARGE SCALE GENOMIC DNA]</scope>
    <source>
        <strain evidence="3 4">BXX</strain>
    </source>
</reference>
<dbReference type="InterPro" id="IPR044144">
    <property type="entry name" value="SAF_UxaA/GarD"/>
</dbReference>